<gene>
    <name evidence="2" type="ORF">C7447_101750</name>
</gene>
<dbReference type="OrthoDB" id="9807687at2"/>
<dbReference type="SUPFAM" id="SSF52266">
    <property type="entry name" value="SGNH hydrolase"/>
    <property type="match status" value="1"/>
</dbReference>
<sequence>MQLQTQIPLKKQPHHQIDYNSKLLLLGSCFSENIGDKLAYFKFQSVVNPFGILFHPKAIEKLITDAINQKTYSEEDIFSHNELWHSFDAHSSLSSSDKNELIENLNSAINSTFQQLKEASHIVITLGTAWVYRFIETDSFVANCHKITQKKFLKEILSVDEISESLESIIALIKSVNNKASIILTVSPVRHLKDGFIENQQSKAHLLSAIHTIVEPRKNSHYFPSYEIMMDELRDYRFYTEDMIHPNQTAVNYIWGKFQFSWISENANTTMNSVDTIQKGLAHRPFNPNTEQHQQFLKNLQQKKETLQKAFPFIQF</sequence>
<dbReference type="InterPro" id="IPR014982">
    <property type="entry name" value="GSCFA"/>
</dbReference>
<dbReference type="EMBL" id="VNIA01000001">
    <property type="protein sequence ID" value="TYQ00141.1"/>
    <property type="molecule type" value="Genomic_DNA"/>
</dbReference>
<dbReference type="RefSeq" id="WP_148868860.1">
    <property type="nucleotide sequence ID" value="NZ_VNIA01000001.1"/>
</dbReference>
<dbReference type="Gene3D" id="3.40.50.1110">
    <property type="entry name" value="SGNH hydrolase"/>
    <property type="match status" value="1"/>
</dbReference>
<organism evidence="2 3">
    <name type="scientific">Tenacibaculum adriaticum</name>
    <dbReference type="NCBI Taxonomy" id="413713"/>
    <lineage>
        <taxon>Bacteria</taxon>
        <taxon>Pseudomonadati</taxon>
        <taxon>Bacteroidota</taxon>
        <taxon>Flavobacteriia</taxon>
        <taxon>Flavobacteriales</taxon>
        <taxon>Flavobacteriaceae</taxon>
        <taxon>Tenacibaculum</taxon>
    </lineage>
</organism>
<evidence type="ECO:0000313" key="3">
    <source>
        <dbReference type="Proteomes" id="UP000323136"/>
    </source>
</evidence>
<evidence type="ECO:0000313" key="2">
    <source>
        <dbReference type="EMBL" id="TYQ00141.1"/>
    </source>
</evidence>
<dbReference type="GO" id="GO:0016788">
    <property type="term" value="F:hydrolase activity, acting on ester bonds"/>
    <property type="evidence" value="ECO:0007669"/>
    <property type="project" value="UniProtKB-ARBA"/>
</dbReference>
<proteinExistence type="predicted"/>
<reference evidence="2 3" key="1">
    <citation type="submission" date="2019-07" db="EMBL/GenBank/DDBJ databases">
        <title>Genomic Encyclopedia of Type Strains, Phase IV (KMG-IV): sequencing the most valuable type-strain genomes for metagenomic binning, comparative biology and taxonomic classification.</title>
        <authorList>
            <person name="Goeker M."/>
        </authorList>
    </citation>
    <scope>NUCLEOTIDE SEQUENCE [LARGE SCALE GENOMIC DNA]</scope>
    <source>
        <strain evidence="2 3">DSM 18961</strain>
    </source>
</reference>
<keyword evidence="3" id="KW-1185">Reference proteome</keyword>
<accession>A0A5S5DVY5</accession>
<comment type="caution">
    <text evidence="2">The sequence shown here is derived from an EMBL/GenBank/DDBJ whole genome shotgun (WGS) entry which is preliminary data.</text>
</comment>
<dbReference type="InterPro" id="IPR036514">
    <property type="entry name" value="SGNH_hydro_sf"/>
</dbReference>
<protein>
    <submittedName>
        <fullName evidence="2">Lysophospholipase L1-like esterase</fullName>
    </submittedName>
</protein>
<dbReference type="AlphaFoldDB" id="A0A5S5DVY5"/>
<dbReference type="Pfam" id="PF08885">
    <property type="entry name" value="GSCFA"/>
    <property type="match status" value="1"/>
</dbReference>
<feature type="domain" description="GSCFA" evidence="1">
    <location>
        <begin position="22"/>
        <end position="258"/>
    </location>
</feature>
<evidence type="ECO:0000259" key="1">
    <source>
        <dbReference type="Pfam" id="PF08885"/>
    </source>
</evidence>
<name>A0A5S5DVY5_9FLAO</name>
<dbReference type="Proteomes" id="UP000323136">
    <property type="component" value="Unassembled WGS sequence"/>
</dbReference>